<dbReference type="InterPro" id="IPR012347">
    <property type="entry name" value="Ferritin-like"/>
</dbReference>
<dbReference type="CDD" id="cd00657">
    <property type="entry name" value="Ferritin_like"/>
    <property type="match status" value="1"/>
</dbReference>
<dbReference type="PANTHER" id="PTHR10281">
    <property type="entry name" value="MEMBRANE-ASSOCIATED PROGESTERONE RECEPTOR COMPONENT-RELATED"/>
    <property type="match status" value="1"/>
</dbReference>
<comment type="caution">
    <text evidence="3">The sequence shown here is derived from an EMBL/GenBank/DDBJ whole genome shotgun (WGS) entry which is preliminary data.</text>
</comment>
<dbReference type="Proteomes" id="UP001144612">
    <property type="component" value="Unassembled WGS sequence"/>
</dbReference>
<dbReference type="SUPFAM" id="SSF55856">
    <property type="entry name" value="Cytochrome b5-like heme/steroid binding domain"/>
    <property type="match status" value="1"/>
</dbReference>
<dbReference type="PANTHER" id="PTHR10281:SF76">
    <property type="entry name" value="CALCUTTA CUP-RELATED"/>
    <property type="match status" value="1"/>
</dbReference>
<reference evidence="3" key="1">
    <citation type="submission" date="2022-12" db="EMBL/GenBank/DDBJ databases">
        <title>Clostridium sp. nov., isolated from industrial wastewater.</title>
        <authorList>
            <person name="Jiayan W."/>
        </authorList>
    </citation>
    <scope>NUCLEOTIDE SEQUENCE</scope>
    <source>
        <strain evidence="3">ZC22-4</strain>
    </source>
</reference>
<name>A0ABT4DD65_9CLOT</name>
<feature type="domain" description="Cytochrome b5 heme-binding" evidence="2">
    <location>
        <begin position="171"/>
        <end position="242"/>
    </location>
</feature>
<sequence>MYFSIPYYNPYNFYRSNPMHKPYRTLEEALILVKESIQHEKDNELFYNFLISLAPTKEEKGIFTAIQYDKRKHNKYFKEIYKFYTDQNVSSLQNSNFEKPKSYINGIKKARLAELDAFEIYRDIRSGLPDEYYRNMVFEILTDELTHADKYDYILHLNLGKKDYYRQTKEFTLSELAQYDGTMGNPAYVAVNGIVYDVSNISKWKGGTHYGLTAGKDLSSEFEICHGVSKKLEKLPKVGILKG</sequence>
<dbReference type="InterPro" id="IPR001199">
    <property type="entry name" value="Cyt_B5-like_heme/steroid-bd"/>
</dbReference>
<dbReference type="InterPro" id="IPR036400">
    <property type="entry name" value="Cyt_B5-like_heme/steroid_sf"/>
</dbReference>
<proteinExistence type="inferred from homology"/>
<dbReference type="Gene3D" id="3.10.120.10">
    <property type="entry name" value="Cytochrome b5-like heme/steroid binding domain"/>
    <property type="match status" value="1"/>
</dbReference>
<dbReference type="Gene3D" id="1.20.1260.10">
    <property type="match status" value="1"/>
</dbReference>
<gene>
    <name evidence="3" type="ORF">OW729_16615</name>
</gene>
<evidence type="ECO:0000313" key="4">
    <source>
        <dbReference type="Proteomes" id="UP001144612"/>
    </source>
</evidence>
<dbReference type="InterPro" id="IPR009078">
    <property type="entry name" value="Ferritin-like_SF"/>
</dbReference>
<evidence type="ECO:0000259" key="2">
    <source>
        <dbReference type="SMART" id="SM01117"/>
    </source>
</evidence>
<dbReference type="EMBL" id="JAPQFJ010000023">
    <property type="protein sequence ID" value="MCY6960242.1"/>
    <property type="molecule type" value="Genomic_DNA"/>
</dbReference>
<dbReference type="InterPro" id="IPR050577">
    <property type="entry name" value="MAPR/NEUFC/NENF-like"/>
</dbReference>
<dbReference type="Pfam" id="PF00173">
    <property type="entry name" value="Cyt-b5"/>
    <property type="match status" value="1"/>
</dbReference>
<dbReference type="RefSeq" id="WP_268062677.1">
    <property type="nucleotide sequence ID" value="NZ_JAPQFJ010000023.1"/>
</dbReference>
<evidence type="ECO:0000313" key="3">
    <source>
        <dbReference type="EMBL" id="MCY6960242.1"/>
    </source>
</evidence>
<organism evidence="3 4">
    <name type="scientific">Clostridium brassicae</name>
    <dbReference type="NCBI Taxonomy" id="2999072"/>
    <lineage>
        <taxon>Bacteria</taxon>
        <taxon>Bacillati</taxon>
        <taxon>Bacillota</taxon>
        <taxon>Clostridia</taxon>
        <taxon>Eubacteriales</taxon>
        <taxon>Clostridiaceae</taxon>
        <taxon>Clostridium</taxon>
    </lineage>
</organism>
<protein>
    <recommendedName>
        <fullName evidence="2">Cytochrome b5 heme-binding domain-containing protein</fullName>
    </recommendedName>
</protein>
<keyword evidence="4" id="KW-1185">Reference proteome</keyword>
<comment type="similarity">
    <text evidence="1">Belongs to the cytochrome b5 family. MAPR subfamily.</text>
</comment>
<dbReference type="SUPFAM" id="SSF47240">
    <property type="entry name" value="Ferritin-like"/>
    <property type="match status" value="1"/>
</dbReference>
<evidence type="ECO:0000256" key="1">
    <source>
        <dbReference type="ARBA" id="ARBA00038357"/>
    </source>
</evidence>
<accession>A0ABT4DD65</accession>
<dbReference type="SMART" id="SM01117">
    <property type="entry name" value="Cyt-b5"/>
    <property type="match status" value="1"/>
</dbReference>